<evidence type="ECO:0000313" key="4">
    <source>
        <dbReference type="EMBL" id="SEJ70853.1"/>
    </source>
</evidence>
<protein>
    <recommendedName>
        <fullName evidence="6">DUF3048 domain-containing protein</fullName>
    </recommendedName>
</protein>
<dbReference type="InterPro" id="IPR021416">
    <property type="entry name" value="DUF3048_N"/>
</dbReference>
<dbReference type="Pfam" id="PF17479">
    <property type="entry name" value="DUF3048_C"/>
    <property type="match status" value="1"/>
</dbReference>
<dbReference type="Proteomes" id="UP000199200">
    <property type="component" value="Unassembled WGS sequence"/>
</dbReference>
<keyword evidence="1" id="KW-0732">Signal</keyword>
<dbReference type="Pfam" id="PF11258">
    <property type="entry name" value="DUF3048"/>
    <property type="match status" value="1"/>
</dbReference>
<feature type="signal peptide" evidence="1">
    <location>
        <begin position="1"/>
        <end position="24"/>
    </location>
</feature>
<dbReference type="InterPro" id="IPR035328">
    <property type="entry name" value="DUF3048_C"/>
</dbReference>
<keyword evidence="5" id="KW-1185">Reference proteome</keyword>
<dbReference type="STRING" id="426757.SAMN04488127_2574"/>
<feature type="domain" description="DUF3048" evidence="3">
    <location>
        <begin position="223"/>
        <end position="330"/>
    </location>
</feature>
<dbReference type="AlphaFoldDB" id="A0A1H7AZ37"/>
<dbReference type="SUPFAM" id="SSF159774">
    <property type="entry name" value="YerB-like"/>
    <property type="match status" value="1"/>
</dbReference>
<dbReference type="Gene3D" id="3.50.90.10">
    <property type="entry name" value="YerB-like"/>
    <property type="match status" value="1"/>
</dbReference>
<accession>A0A1H7AZ37</accession>
<dbReference type="EMBL" id="FNZF01000005">
    <property type="protein sequence ID" value="SEJ70853.1"/>
    <property type="molecule type" value="Genomic_DNA"/>
</dbReference>
<gene>
    <name evidence="4" type="ORF">SAMN04488127_2574</name>
</gene>
<sequence length="345" mass="37281">MKRRNWIAAAAVAVLLAGCAESTAEEHDDRDVPVTENEEKPDEAIAEITYTAPFTGLESEDSPDMRPVIATINNHPKARPQSGLSEADVVYEMLAEGDITRLLALYQSELPESIGPVRSARDYFVELAAAHDALYLAHGYSPDAEALLGTGVVDHLNGMRYDGTLFMRSADRVAPHNSYITGDAVMEGAKDSGFRMDRPDPPDWAFDATPQPGGEPAGVAEVSYGGDAAFTSRYAFDPAESLYSRESGGAETEDLDDGEAVRLSNILVLQVPHRIVDGQGRRALDFGAGGTALVFRDGKVYENQWESRDGIPAVMDGTEPFPLAPGKTWVHFVPESPASHVIYTP</sequence>
<feature type="chain" id="PRO_5011576462" description="DUF3048 domain-containing protein" evidence="1">
    <location>
        <begin position="25"/>
        <end position="345"/>
    </location>
</feature>
<organism evidence="4 5">
    <name type="scientific">Bhargavaea ginsengi</name>
    <dbReference type="NCBI Taxonomy" id="426757"/>
    <lineage>
        <taxon>Bacteria</taxon>
        <taxon>Bacillati</taxon>
        <taxon>Bacillota</taxon>
        <taxon>Bacilli</taxon>
        <taxon>Bacillales</taxon>
        <taxon>Caryophanaceae</taxon>
        <taxon>Bhargavaea</taxon>
    </lineage>
</organism>
<name>A0A1H7AZ37_9BACL</name>
<evidence type="ECO:0000313" key="5">
    <source>
        <dbReference type="Proteomes" id="UP000199200"/>
    </source>
</evidence>
<dbReference type="PROSITE" id="PS51257">
    <property type="entry name" value="PROKAR_LIPOPROTEIN"/>
    <property type="match status" value="1"/>
</dbReference>
<proteinExistence type="predicted"/>
<dbReference type="RefSeq" id="WP_245744449.1">
    <property type="nucleotide sequence ID" value="NZ_FNZF01000005.1"/>
</dbReference>
<evidence type="ECO:0000256" key="1">
    <source>
        <dbReference type="SAM" id="SignalP"/>
    </source>
</evidence>
<evidence type="ECO:0008006" key="6">
    <source>
        <dbReference type="Google" id="ProtNLM"/>
    </source>
</evidence>
<reference evidence="5" key="1">
    <citation type="submission" date="2016-10" db="EMBL/GenBank/DDBJ databases">
        <authorList>
            <person name="Varghese N."/>
            <person name="Submissions S."/>
        </authorList>
    </citation>
    <scope>NUCLEOTIDE SEQUENCE [LARGE SCALE GENOMIC DNA]</scope>
    <source>
        <strain evidence="5">CGMCC 1.6763</strain>
    </source>
</reference>
<feature type="domain" description="DUF3048" evidence="2">
    <location>
        <begin position="54"/>
        <end position="194"/>
    </location>
</feature>
<evidence type="ECO:0000259" key="3">
    <source>
        <dbReference type="Pfam" id="PF17479"/>
    </source>
</evidence>
<evidence type="ECO:0000259" key="2">
    <source>
        <dbReference type="Pfam" id="PF11258"/>
    </source>
</evidence>
<dbReference type="InterPro" id="IPR023158">
    <property type="entry name" value="YerB-like_sf"/>
</dbReference>